<proteinExistence type="predicted"/>
<dbReference type="EMBL" id="QVLV01000011">
    <property type="protein sequence ID" value="RGE58573.1"/>
    <property type="molecule type" value="Genomic_DNA"/>
</dbReference>
<dbReference type="InterPro" id="IPR010144">
    <property type="entry name" value="CRISPR-assoc_prot_Csd1-typ"/>
</dbReference>
<comment type="caution">
    <text evidence="1">The sequence shown here is derived from an EMBL/GenBank/DDBJ whole genome shotgun (WGS) entry which is preliminary data.</text>
</comment>
<dbReference type="Pfam" id="PF09709">
    <property type="entry name" value="Cas_Csd1"/>
    <property type="match status" value="1"/>
</dbReference>
<accession>A0A3E3I1Z6</accession>
<keyword evidence="2" id="KW-1185">Reference proteome</keyword>
<name>A0A3E3I1Z6_9FIRM</name>
<sequence length="650" mass="75305">MNWIAELCDLYDKNQHLAGRMGEDHIVLLPPYHTTVAAQITVTIDGDGNFLRAETVPDEDKLTIIPVTEKSASRTAGIEPHPLCDNLKYLAADYNQFVKGKDCSKNHLLYMEQLKEWADSSYCHSKVKAVYQYLEKGTLMKDLNNQGIFIQDESGKISEKAKIQIVAQTDAFIRFQIDTGEVLPEDALMDDSGSLSVKCWKDCSLQQNYIEYCRSQQKETGLSYLTGDLTQISWLQPKKIRNEGDGAKLISANDESNYTYRGRFANKEEAFSIGYEDSQKAHNALKWLLRKQGTNYGSLYLVTWESDLKTVADWQSSSDELCIQAEALPDEVSEEEEEFSDEVWDEEEEQYKGTGEAGAMRFRQAIKGYRKNLTQTSNTMIMAFDAATTGRLAMVECRSYDSSRYLDSLQSWYERCEWRQPKSSKERGRYIYYGMVGIKDAAELLYGTEQNGYFSLSGKEERYKDVVKRWMPCILDKKEVPADMVRLAVQRASSPVSFESRFLWERILALACSLVKQQIEKRYGEVYTMALDKKCRKREYLFGRLLAVADRIEYRTFDKEDGRETNAKRYMSAFSQHPYRTWKVLEEKLEPYFMRLKAPERLVYQRLLDDICNLFEIEDFENDTALNGLYLLGFHNQSYALKEKKKEEEE</sequence>
<dbReference type="RefSeq" id="WP_117544981.1">
    <property type="nucleotide sequence ID" value="NZ_JBKUNB010000003.1"/>
</dbReference>
<dbReference type="AlphaFoldDB" id="A0A3E3I1Z6"/>
<dbReference type="NCBIfam" id="TIGR01863">
    <property type="entry name" value="cas_Csd1"/>
    <property type="match status" value="1"/>
</dbReference>
<evidence type="ECO:0000313" key="1">
    <source>
        <dbReference type="EMBL" id="RGE58573.1"/>
    </source>
</evidence>
<dbReference type="GeneID" id="97988505"/>
<evidence type="ECO:0000313" key="2">
    <source>
        <dbReference type="Proteomes" id="UP000260812"/>
    </source>
</evidence>
<organism evidence="1 2">
    <name type="scientific">Eisenbergiella massiliensis</name>
    <dbReference type="NCBI Taxonomy" id="1720294"/>
    <lineage>
        <taxon>Bacteria</taxon>
        <taxon>Bacillati</taxon>
        <taxon>Bacillota</taxon>
        <taxon>Clostridia</taxon>
        <taxon>Lachnospirales</taxon>
        <taxon>Lachnospiraceae</taxon>
        <taxon>Eisenbergiella</taxon>
    </lineage>
</organism>
<protein>
    <submittedName>
        <fullName evidence="1">Type I-C CRISPR-associated protein Cas8c/Csd1</fullName>
    </submittedName>
</protein>
<gene>
    <name evidence="1" type="primary">cas8c</name>
    <name evidence="1" type="ORF">DXC51_16920</name>
</gene>
<dbReference type="Proteomes" id="UP000260812">
    <property type="component" value="Unassembled WGS sequence"/>
</dbReference>
<reference evidence="1" key="1">
    <citation type="submission" date="2018-08" db="EMBL/GenBank/DDBJ databases">
        <title>A genome reference for cultivated species of the human gut microbiota.</title>
        <authorList>
            <person name="Zou Y."/>
            <person name="Xue W."/>
            <person name="Luo G."/>
        </authorList>
    </citation>
    <scope>NUCLEOTIDE SEQUENCE [LARGE SCALE GENOMIC DNA]</scope>
    <source>
        <strain evidence="1">TF05-5AC</strain>
    </source>
</reference>